<gene>
    <name evidence="1" type="ORF">CDAR_473801</name>
</gene>
<name>A0AAV4PF54_9ARAC</name>
<dbReference type="Proteomes" id="UP001054837">
    <property type="component" value="Unassembled WGS sequence"/>
</dbReference>
<dbReference type="EMBL" id="BPLQ01002704">
    <property type="protein sequence ID" value="GIX95175.1"/>
    <property type="molecule type" value="Genomic_DNA"/>
</dbReference>
<accession>A0AAV4PF54</accession>
<comment type="caution">
    <text evidence="1">The sequence shown here is derived from an EMBL/GenBank/DDBJ whole genome shotgun (WGS) entry which is preliminary data.</text>
</comment>
<keyword evidence="2" id="KW-1185">Reference proteome</keyword>
<protein>
    <submittedName>
        <fullName evidence="1">Uncharacterized protein</fullName>
    </submittedName>
</protein>
<evidence type="ECO:0000313" key="2">
    <source>
        <dbReference type="Proteomes" id="UP001054837"/>
    </source>
</evidence>
<sequence>EQKDFALCFDILQGKIVIECKTTWRHYMKVVY</sequence>
<proteinExistence type="predicted"/>
<organism evidence="1 2">
    <name type="scientific">Caerostris darwini</name>
    <dbReference type="NCBI Taxonomy" id="1538125"/>
    <lineage>
        <taxon>Eukaryota</taxon>
        <taxon>Metazoa</taxon>
        <taxon>Ecdysozoa</taxon>
        <taxon>Arthropoda</taxon>
        <taxon>Chelicerata</taxon>
        <taxon>Arachnida</taxon>
        <taxon>Araneae</taxon>
        <taxon>Araneomorphae</taxon>
        <taxon>Entelegynae</taxon>
        <taxon>Araneoidea</taxon>
        <taxon>Araneidae</taxon>
        <taxon>Caerostris</taxon>
    </lineage>
</organism>
<feature type="non-terminal residue" evidence="1">
    <location>
        <position position="1"/>
    </location>
</feature>
<dbReference type="AlphaFoldDB" id="A0AAV4PF54"/>
<evidence type="ECO:0000313" key="1">
    <source>
        <dbReference type="EMBL" id="GIX95175.1"/>
    </source>
</evidence>
<reference evidence="1 2" key="1">
    <citation type="submission" date="2021-06" db="EMBL/GenBank/DDBJ databases">
        <title>Caerostris darwini draft genome.</title>
        <authorList>
            <person name="Kono N."/>
            <person name="Arakawa K."/>
        </authorList>
    </citation>
    <scope>NUCLEOTIDE SEQUENCE [LARGE SCALE GENOMIC DNA]</scope>
</reference>